<dbReference type="EMBL" id="JAPDRP010000002">
    <property type="protein sequence ID" value="KAJ9648678.1"/>
    <property type="molecule type" value="Genomic_DNA"/>
</dbReference>
<accession>A0ACC2ZMR6</accession>
<comment type="caution">
    <text evidence="1">The sequence shown here is derived from an EMBL/GenBank/DDBJ whole genome shotgun (WGS) entry which is preliminary data.</text>
</comment>
<proteinExistence type="predicted"/>
<dbReference type="Proteomes" id="UP001172680">
    <property type="component" value="Unassembled WGS sequence"/>
</dbReference>
<organism evidence="1 2">
    <name type="scientific">Coniosporium tulheliwenetii</name>
    <dbReference type="NCBI Taxonomy" id="3383036"/>
    <lineage>
        <taxon>Eukaryota</taxon>
        <taxon>Fungi</taxon>
        <taxon>Dikarya</taxon>
        <taxon>Ascomycota</taxon>
        <taxon>Pezizomycotina</taxon>
        <taxon>Dothideomycetes</taxon>
        <taxon>Dothideomycetes incertae sedis</taxon>
        <taxon>Coniosporium</taxon>
    </lineage>
</organism>
<reference evidence="1" key="1">
    <citation type="submission" date="2022-10" db="EMBL/GenBank/DDBJ databases">
        <title>Culturing micro-colonial fungi from biological soil crusts in the Mojave desert and describing Neophaeococcomyces mojavensis, and introducing the new genera and species Taxawa tesnikishii.</title>
        <authorList>
            <person name="Kurbessoian T."/>
            <person name="Stajich J.E."/>
        </authorList>
    </citation>
    <scope>NUCLEOTIDE SEQUENCE</scope>
    <source>
        <strain evidence="1">JES_115</strain>
    </source>
</reference>
<evidence type="ECO:0000313" key="2">
    <source>
        <dbReference type="Proteomes" id="UP001172680"/>
    </source>
</evidence>
<protein>
    <submittedName>
        <fullName evidence="1">Uncharacterized protein</fullName>
    </submittedName>
</protein>
<sequence>MTLRGRFIKSNKEGDGSGRSSGEIIWKKQAVRQYMRAGIKGKKKYKKKRRGEKEKRGKKKRKWKEKEEEKKEEKEEKESLVTRMSFRTRIGCVVFYSARRWQG</sequence>
<evidence type="ECO:0000313" key="1">
    <source>
        <dbReference type="EMBL" id="KAJ9648678.1"/>
    </source>
</evidence>
<name>A0ACC2ZMR6_9PEZI</name>
<gene>
    <name evidence="1" type="ORF">H2199_000591</name>
</gene>
<keyword evidence="2" id="KW-1185">Reference proteome</keyword>